<evidence type="ECO:0000256" key="4">
    <source>
        <dbReference type="ARBA" id="ARBA00022980"/>
    </source>
</evidence>
<comment type="function">
    <text evidence="7">One of the primary rRNA binding proteins. Required for association of the 30S and 50S subunits to form the 70S ribosome, for tRNA binding and peptide bond formation. It has been suggested to have peptidyltransferase activity; this is somewhat controversial. Makes several contacts with the 16S rRNA in the 70S ribosome.</text>
</comment>
<dbReference type="InterPro" id="IPR022669">
    <property type="entry name" value="Ribosomal_uL2_C"/>
</dbReference>
<sequence length="279" mass="30435">MALKSYKPTTPGQRGLVLIDRSELWKGRPVKALTEGLTKSGGRNNTGRITMRRMGGGAKRLYRIIDFKRRRWDEPALVERIEYDPNRSAFIALVRYEDGEATYILAPQRLGVGDKVVAGAKVDVKPGNAMPFSGLPIGTIVHNVEMKPGKGGQIARSAGTYAQFIGRDGGYAQIRLSSGEVRLVRQECMATVGAVSNPDNSNQNLGKAGRNRNLGKRPSVRGVAMNPIDHPHGGGEGRTSGGRTPVTPWGKDTKGSRTRRNKTTDKLIVRSRHAKKKGR</sequence>
<evidence type="ECO:0000259" key="9">
    <source>
        <dbReference type="SMART" id="SM01382"/>
    </source>
</evidence>
<dbReference type="SUPFAM" id="SSF50249">
    <property type="entry name" value="Nucleic acid-binding proteins"/>
    <property type="match status" value="1"/>
</dbReference>
<dbReference type="GO" id="GO:0015934">
    <property type="term" value="C:large ribosomal subunit"/>
    <property type="evidence" value="ECO:0007669"/>
    <property type="project" value="InterPro"/>
</dbReference>
<dbReference type="FunFam" id="2.30.30.30:FF:000001">
    <property type="entry name" value="50S ribosomal protein L2"/>
    <property type="match status" value="1"/>
</dbReference>
<evidence type="ECO:0000256" key="3">
    <source>
        <dbReference type="ARBA" id="ARBA00022884"/>
    </source>
</evidence>
<feature type="region of interest" description="Disordered" evidence="8">
    <location>
        <begin position="194"/>
        <end position="279"/>
    </location>
</feature>
<dbReference type="Proteomes" id="UP000706333">
    <property type="component" value="Unassembled WGS sequence"/>
</dbReference>
<accession>A0A934TKA3</accession>
<dbReference type="GO" id="GO:0002181">
    <property type="term" value="P:cytoplasmic translation"/>
    <property type="evidence" value="ECO:0007669"/>
    <property type="project" value="TreeGrafter"/>
</dbReference>
<evidence type="ECO:0000256" key="8">
    <source>
        <dbReference type="SAM" id="MobiDB-lite"/>
    </source>
</evidence>
<keyword evidence="5 7" id="KW-0687">Ribonucleoprotein</keyword>
<dbReference type="AlphaFoldDB" id="A0A934TKA3"/>
<evidence type="ECO:0000313" key="11">
    <source>
        <dbReference type="EMBL" id="MBK5927129.1"/>
    </source>
</evidence>
<dbReference type="Pfam" id="PF03947">
    <property type="entry name" value="Ribosomal_L2_C"/>
    <property type="match status" value="1"/>
</dbReference>
<dbReference type="PANTHER" id="PTHR13691">
    <property type="entry name" value="RIBOSOMAL PROTEIN L2"/>
    <property type="match status" value="1"/>
</dbReference>
<keyword evidence="3 7" id="KW-0694">RNA-binding</keyword>
<dbReference type="FunFam" id="2.40.50.140:FF:000003">
    <property type="entry name" value="50S ribosomal protein L2"/>
    <property type="match status" value="1"/>
</dbReference>
<evidence type="ECO:0000256" key="6">
    <source>
        <dbReference type="ARBA" id="ARBA00035242"/>
    </source>
</evidence>
<dbReference type="SMART" id="SM01383">
    <property type="entry name" value="Ribosomal_L2"/>
    <property type="match status" value="1"/>
</dbReference>
<keyword evidence="2 7" id="KW-0699">rRNA-binding</keyword>
<feature type="domain" description="Large ribosomal subunit protein uL2 RNA-binding" evidence="10">
    <location>
        <begin position="42"/>
        <end position="118"/>
    </location>
</feature>
<dbReference type="FunFam" id="4.10.950.10:FF:000001">
    <property type="entry name" value="50S ribosomal protein L2"/>
    <property type="match status" value="1"/>
</dbReference>
<reference evidence="11" key="1">
    <citation type="submission" date="2017-05" db="EMBL/GenBank/DDBJ databases">
        <authorList>
            <person name="Imhoff J.F."/>
            <person name="Rahn T."/>
            <person name="Kuenzel S."/>
            <person name="Neulinger S.C."/>
        </authorList>
    </citation>
    <scope>NUCLEOTIDE SEQUENCE</scope>
    <source>
        <strain evidence="11">LMG 28126</strain>
    </source>
</reference>
<reference evidence="11" key="2">
    <citation type="journal article" date="2020" name="Microorganisms">
        <title>Osmotic Adaptation and Compatible Solute Biosynthesis of Phototrophic Bacteria as Revealed from Genome Analyses.</title>
        <authorList>
            <person name="Imhoff J.F."/>
            <person name="Rahn T."/>
            <person name="Kunzel S."/>
            <person name="Keller A."/>
            <person name="Neulinger S.C."/>
        </authorList>
    </citation>
    <scope>NUCLEOTIDE SEQUENCE</scope>
    <source>
        <strain evidence="11">LMG 28126</strain>
    </source>
</reference>
<dbReference type="NCBIfam" id="TIGR01171">
    <property type="entry name" value="rplB_bact"/>
    <property type="match status" value="1"/>
</dbReference>
<dbReference type="InterPro" id="IPR022666">
    <property type="entry name" value="Ribosomal_uL2_RNA-bd_dom"/>
</dbReference>
<proteinExistence type="inferred from homology"/>
<dbReference type="SUPFAM" id="SSF50104">
    <property type="entry name" value="Translation proteins SH3-like domain"/>
    <property type="match status" value="1"/>
</dbReference>
<dbReference type="GO" id="GO:0016740">
    <property type="term" value="F:transferase activity"/>
    <property type="evidence" value="ECO:0007669"/>
    <property type="project" value="InterPro"/>
</dbReference>
<dbReference type="RefSeq" id="WP_201156898.1">
    <property type="nucleotide sequence ID" value="NZ_NHSD01000206.1"/>
</dbReference>
<dbReference type="EMBL" id="NHSD01000206">
    <property type="protein sequence ID" value="MBK5927129.1"/>
    <property type="molecule type" value="Genomic_DNA"/>
</dbReference>
<dbReference type="InterPro" id="IPR008991">
    <property type="entry name" value="Translation_prot_SH3-like_sf"/>
</dbReference>
<feature type="compositionally biased region" description="Basic residues" evidence="8">
    <location>
        <begin position="269"/>
        <end position="279"/>
    </location>
</feature>
<feature type="domain" description="Large ribosomal subunit protein uL2 C-terminal" evidence="9">
    <location>
        <begin position="124"/>
        <end position="252"/>
    </location>
</feature>
<evidence type="ECO:0000259" key="10">
    <source>
        <dbReference type="SMART" id="SM01383"/>
    </source>
</evidence>
<dbReference type="InterPro" id="IPR012340">
    <property type="entry name" value="NA-bd_OB-fold"/>
</dbReference>
<dbReference type="InterPro" id="IPR022671">
    <property type="entry name" value="Ribosomal_uL2_CS"/>
</dbReference>
<dbReference type="SMART" id="SM01382">
    <property type="entry name" value="Ribosomal_L2_C"/>
    <property type="match status" value="1"/>
</dbReference>
<dbReference type="Gene3D" id="2.40.50.140">
    <property type="entry name" value="Nucleic acid-binding proteins"/>
    <property type="match status" value="1"/>
</dbReference>
<dbReference type="GO" id="GO:0019843">
    <property type="term" value="F:rRNA binding"/>
    <property type="evidence" value="ECO:0007669"/>
    <property type="project" value="UniProtKB-UniRule"/>
</dbReference>
<feature type="compositionally biased region" description="Basic residues" evidence="8">
    <location>
        <begin position="209"/>
        <end position="219"/>
    </location>
</feature>
<dbReference type="InterPro" id="IPR014726">
    <property type="entry name" value="Ribosomal_uL2_dom3"/>
</dbReference>
<dbReference type="PANTHER" id="PTHR13691:SF5">
    <property type="entry name" value="LARGE RIBOSOMAL SUBUNIT PROTEIN UL2M"/>
    <property type="match status" value="1"/>
</dbReference>
<dbReference type="PIRSF" id="PIRSF002158">
    <property type="entry name" value="Ribosomal_L2"/>
    <property type="match status" value="1"/>
</dbReference>
<dbReference type="Pfam" id="PF00181">
    <property type="entry name" value="Ribosomal_L2_N"/>
    <property type="match status" value="1"/>
</dbReference>
<protein>
    <recommendedName>
        <fullName evidence="6 7">Large ribosomal subunit protein uL2</fullName>
    </recommendedName>
</protein>
<dbReference type="Gene3D" id="2.30.30.30">
    <property type="match status" value="1"/>
</dbReference>
<comment type="caution">
    <text evidence="11">The sequence shown here is derived from an EMBL/GenBank/DDBJ whole genome shotgun (WGS) entry which is preliminary data.</text>
</comment>
<evidence type="ECO:0000256" key="1">
    <source>
        <dbReference type="ARBA" id="ARBA00005636"/>
    </source>
</evidence>
<dbReference type="InterPro" id="IPR005880">
    <property type="entry name" value="Ribosomal_uL2_bac/org-type"/>
</dbReference>
<keyword evidence="12" id="KW-1185">Reference proteome</keyword>
<dbReference type="PROSITE" id="PS00467">
    <property type="entry name" value="RIBOSOMAL_L2"/>
    <property type="match status" value="1"/>
</dbReference>
<name>A0A934TKA3_9RHOB</name>
<gene>
    <name evidence="7" type="primary">rplB</name>
    <name evidence="11" type="ORF">CCR87_07210</name>
</gene>
<evidence type="ECO:0000256" key="2">
    <source>
        <dbReference type="ARBA" id="ARBA00022730"/>
    </source>
</evidence>
<evidence type="ECO:0000256" key="5">
    <source>
        <dbReference type="ARBA" id="ARBA00023274"/>
    </source>
</evidence>
<keyword evidence="4 7" id="KW-0689">Ribosomal protein</keyword>
<dbReference type="InterPro" id="IPR014722">
    <property type="entry name" value="Rib_uL2_dom2"/>
</dbReference>
<comment type="similarity">
    <text evidence="1 7">Belongs to the universal ribosomal protein uL2 family.</text>
</comment>
<dbReference type="HAMAP" id="MF_01320_B">
    <property type="entry name" value="Ribosomal_uL2_B"/>
    <property type="match status" value="1"/>
</dbReference>
<dbReference type="GO" id="GO:0003735">
    <property type="term" value="F:structural constituent of ribosome"/>
    <property type="evidence" value="ECO:0007669"/>
    <property type="project" value="InterPro"/>
</dbReference>
<evidence type="ECO:0000256" key="7">
    <source>
        <dbReference type="HAMAP-Rule" id="MF_01320"/>
    </source>
</evidence>
<evidence type="ECO:0000313" key="12">
    <source>
        <dbReference type="Proteomes" id="UP000706333"/>
    </source>
</evidence>
<organism evidence="11 12">
    <name type="scientific">Rhodobaculum claviforme</name>
    <dbReference type="NCBI Taxonomy" id="1549854"/>
    <lineage>
        <taxon>Bacteria</taxon>
        <taxon>Pseudomonadati</taxon>
        <taxon>Pseudomonadota</taxon>
        <taxon>Alphaproteobacteria</taxon>
        <taxon>Rhodobacterales</taxon>
        <taxon>Paracoccaceae</taxon>
        <taxon>Rhodobaculum</taxon>
    </lineage>
</organism>
<dbReference type="InterPro" id="IPR002171">
    <property type="entry name" value="Ribosomal_uL2"/>
</dbReference>
<dbReference type="Gene3D" id="4.10.950.10">
    <property type="entry name" value="Ribosomal protein L2, domain 3"/>
    <property type="match status" value="1"/>
</dbReference>
<comment type="subunit">
    <text evidence="7">Part of the 50S ribosomal subunit. Forms a bridge to the 30S subunit in the 70S ribosome.</text>
</comment>